<evidence type="ECO:0000313" key="7">
    <source>
        <dbReference type="Proteomes" id="UP000290288"/>
    </source>
</evidence>
<organism evidence="6 7">
    <name type="scientific">Candolleomyces aberdarensis</name>
    <dbReference type="NCBI Taxonomy" id="2316362"/>
    <lineage>
        <taxon>Eukaryota</taxon>
        <taxon>Fungi</taxon>
        <taxon>Dikarya</taxon>
        <taxon>Basidiomycota</taxon>
        <taxon>Agaricomycotina</taxon>
        <taxon>Agaricomycetes</taxon>
        <taxon>Agaricomycetidae</taxon>
        <taxon>Agaricales</taxon>
        <taxon>Agaricineae</taxon>
        <taxon>Psathyrellaceae</taxon>
        <taxon>Candolleomyces</taxon>
    </lineage>
</organism>
<evidence type="ECO:0000256" key="2">
    <source>
        <dbReference type="ARBA" id="ARBA00022980"/>
    </source>
</evidence>
<dbReference type="SUPFAM" id="SSF50249">
    <property type="entry name" value="Nucleic acid-binding proteins"/>
    <property type="match status" value="1"/>
</dbReference>
<sequence length="307" mass="34139">MYKTPYNATYADLTRIRYPIHPWLKAVTQGPDARWLPNKDRPKLLDYNNKRFKQVGPDDDPFQRGDIIWISFTINYFMKRESWLHDVVPLDLVRVARSSSGPEQKKSNHSNVDLVDFPFLDEDVTMIVQTDTSIGKRKREGDDEEGSSKVVDVVGNTVEEVKPFKSDVHHNKAPARLRNLDFAEKIGYIRGIVKEIIHDAGRGAPSPETFMATEGTFIGTFIYCGKKATLVVRNVLPIGKCPEGTIVCKLEKKAGNRGALARTSKTVSGSARANVGIVAGGGRIDKPLLKSGGVPHIQGQAIQVNWD</sequence>
<dbReference type="SMART" id="SM01383">
    <property type="entry name" value="Ribosomal_L2"/>
    <property type="match status" value="1"/>
</dbReference>
<dbReference type="GO" id="GO:0002181">
    <property type="term" value="P:cytoplasmic translation"/>
    <property type="evidence" value="ECO:0007669"/>
    <property type="project" value="TreeGrafter"/>
</dbReference>
<dbReference type="Gene3D" id="2.40.50.140">
    <property type="entry name" value="Nucleic acid-binding proteins"/>
    <property type="match status" value="1"/>
</dbReference>
<reference evidence="6 7" key="1">
    <citation type="submission" date="2019-01" db="EMBL/GenBank/DDBJ databases">
        <title>Draft genome sequence of Psathyrella aberdarensis IHI B618.</title>
        <authorList>
            <person name="Buettner E."/>
            <person name="Kellner H."/>
        </authorList>
    </citation>
    <scope>NUCLEOTIDE SEQUENCE [LARGE SCALE GENOMIC DNA]</scope>
    <source>
        <strain evidence="6 7">IHI B618</strain>
    </source>
</reference>
<dbReference type="SMART" id="SM01382">
    <property type="entry name" value="Ribosomal_L2_C"/>
    <property type="match status" value="1"/>
</dbReference>
<dbReference type="InterPro" id="IPR002171">
    <property type="entry name" value="Ribosomal_uL2"/>
</dbReference>
<dbReference type="PANTHER" id="PTHR13691">
    <property type="entry name" value="RIBOSOMAL PROTEIN L2"/>
    <property type="match status" value="1"/>
</dbReference>
<accession>A0A4Q2DC44</accession>
<dbReference type="GO" id="GO:0003735">
    <property type="term" value="F:structural constituent of ribosome"/>
    <property type="evidence" value="ECO:0007669"/>
    <property type="project" value="InterPro"/>
</dbReference>
<dbReference type="InterPro" id="IPR008991">
    <property type="entry name" value="Translation_prot_SH3-like_sf"/>
</dbReference>
<feature type="domain" description="Large ribosomal subunit protein uL2 C-terminal" evidence="4">
    <location>
        <begin position="230"/>
        <end position="301"/>
    </location>
</feature>
<dbReference type="Gene3D" id="2.30.30.30">
    <property type="match status" value="1"/>
</dbReference>
<dbReference type="InterPro" id="IPR012340">
    <property type="entry name" value="NA-bd_OB-fold"/>
</dbReference>
<comment type="similarity">
    <text evidence="1">Belongs to the universal ribosomal protein uL2 family.</text>
</comment>
<evidence type="ECO:0000256" key="1">
    <source>
        <dbReference type="ARBA" id="ARBA00005636"/>
    </source>
</evidence>
<evidence type="ECO:0000313" key="6">
    <source>
        <dbReference type="EMBL" id="RXW16134.1"/>
    </source>
</evidence>
<keyword evidence="3" id="KW-0687">Ribonucleoprotein</keyword>
<keyword evidence="7" id="KW-1185">Reference proteome</keyword>
<dbReference type="SUPFAM" id="SSF50104">
    <property type="entry name" value="Translation proteins SH3-like domain"/>
    <property type="match status" value="1"/>
</dbReference>
<dbReference type="InterPro" id="IPR022669">
    <property type="entry name" value="Ribosomal_uL2_C"/>
</dbReference>
<dbReference type="OrthoDB" id="10267824at2759"/>
<gene>
    <name evidence="6" type="ORF">EST38_g9721</name>
</gene>
<dbReference type="PANTHER" id="PTHR13691:SF16">
    <property type="entry name" value="LARGE RIBOSOMAL SUBUNIT PROTEIN UL2"/>
    <property type="match status" value="1"/>
</dbReference>
<dbReference type="InterPro" id="IPR014722">
    <property type="entry name" value="Rib_uL2_dom2"/>
</dbReference>
<name>A0A4Q2DC44_9AGAR</name>
<dbReference type="EMBL" id="SDEE01000471">
    <property type="protein sequence ID" value="RXW16134.1"/>
    <property type="molecule type" value="Genomic_DNA"/>
</dbReference>
<proteinExistence type="inferred from homology"/>
<dbReference type="STRING" id="2316362.A0A4Q2DC44"/>
<dbReference type="AlphaFoldDB" id="A0A4Q2DC44"/>
<comment type="caution">
    <text evidence="6">The sequence shown here is derived from an EMBL/GenBank/DDBJ whole genome shotgun (WGS) entry which is preliminary data.</text>
</comment>
<evidence type="ECO:0000256" key="3">
    <source>
        <dbReference type="ARBA" id="ARBA00023274"/>
    </source>
</evidence>
<dbReference type="Pfam" id="PF00181">
    <property type="entry name" value="Ribosomal_L2_N"/>
    <property type="match status" value="1"/>
</dbReference>
<protein>
    <submittedName>
        <fullName evidence="6">Uncharacterized protein</fullName>
    </submittedName>
</protein>
<keyword evidence="2" id="KW-0689">Ribosomal protein</keyword>
<feature type="domain" description="Large ribosomal subunit protein uL2 RNA-binding" evidence="5">
    <location>
        <begin position="162"/>
        <end position="224"/>
    </location>
</feature>
<evidence type="ECO:0000259" key="4">
    <source>
        <dbReference type="SMART" id="SM01382"/>
    </source>
</evidence>
<dbReference type="Proteomes" id="UP000290288">
    <property type="component" value="Unassembled WGS sequence"/>
</dbReference>
<dbReference type="InterPro" id="IPR022666">
    <property type="entry name" value="Ribosomal_uL2_RNA-bd_dom"/>
</dbReference>
<dbReference type="GO" id="GO:0003723">
    <property type="term" value="F:RNA binding"/>
    <property type="evidence" value="ECO:0007669"/>
    <property type="project" value="TreeGrafter"/>
</dbReference>
<evidence type="ECO:0000259" key="5">
    <source>
        <dbReference type="SMART" id="SM01383"/>
    </source>
</evidence>
<dbReference type="GO" id="GO:0022625">
    <property type="term" value="C:cytosolic large ribosomal subunit"/>
    <property type="evidence" value="ECO:0007669"/>
    <property type="project" value="TreeGrafter"/>
</dbReference>